<accession>A0AAN7XVQ1</accession>
<sequence length="116" mass="12795">MPALPTGGHTTLIRPMLLDHRESRSEPKNVTNLRAAALSARTGDKEREEEKNRQISFHCSLFPYTIASKTGAFSFLSPTEAGDRGHTFRSLCEREKLESPLACATSPARLPCITPL</sequence>
<evidence type="ECO:0000313" key="2">
    <source>
        <dbReference type="Proteomes" id="UP001346869"/>
    </source>
</evidence>
<organism evidence="1 2">
    <name type="scientific">Eleginops maclovinus</name>
    <name type="common">Patagonian blennie</name>
    <name type="synonym">Eleginus maclovinus</name>
    <dbReference type="NCBI Taxonomy" id="56733"/>
    <lineage>
        <taxon>Eukaryota</taxon>
        <taxon>Metazoa</taxon>
        <taxon>Chordata</taxon>
        <taxon>Craniata</taxon>
        <taxon>Vertebrata</taxon>
        <taxon>Euteleostomi</taxon>
        <taxon>Actinopterygii</taxon>
        <taxon>Neopterygii</taxon>
        <taxon>Teleostei</taxon>
        <taxon>Neoteleostei</taxon>
        <taxon>Acanthomorphata</taxon>
        <taxon>Eupercaria</taxon>
        <taxon>Perciformes</taxon>
        <taxon>Notothenioidei</taxon>
        <taxon>Eleginopidae</taxon>
        <taxon>Eleginops</taxon>
    </lineage>
</organism>
<keyword evidence="2" id="KW-1185">Reference proteome</keyword>
<dbReference type="AlphaFoldDB" id="A0AAN7XVQ1"/>
<comment type="caution">
    <text evidence="1">The sequence shown here is derived from an EMBL/GenBank/DDBJ whole genome shotgun (WGS) entry which is preliminary data.</text>
</comment>
<dbReference type="Proteomes" id="UP001346869">
    <property type="component" value="Unassembled WGS sequence"/>
</dbReference>
<protein>
    <submittedName>
        <fullName evidence="1">Uncharacterized protein</fullName>
    </submittedName>
</protein>
<name>A0AAN7XVQ1_ELEMC</name>
<dbReference type="EMBL" id="JAUZQC010000008">
    <property type="protein sequence ID" value="KAK5867735.1"/>
    <property type="molecule type" value="Genomic_DNA"/>
</dbReference>
<reference evidence="1 2" key="2">
    <citation type="journal article" date="2023" name="Mol. Biol. Evol.">
        <title>Genomics of Secondarily Temperate Adaptation in the Only Non-Antarctic Icefish.</title>
        <authorList>
            <person name="Rivera-Colon A.G."/>
            <person name="Rayamajhi N."/>
            <person name="Minhas B.F."/>
            <person name="Madrigal G."/>
            <person name="Bilyk K.T."/>
            <person name="Yoon V."/>
            <person name="Hune M."/>
            <person name="Gregory S."/>
            <person name="Cheng C.H.C."/>
            <person name="Catchen J.M."/>
        </authorList>
    </citation>
    <scope>NUCLEOTIDE SEQUENCE [LARGE SCALE GENOMIC DNA]</scope>
    <source>
        <strain evidence="1">JMC-PN-2008</strain>
    </source>
</reference>
<reference evidence="1 2" key="1">
    <citation type="journal article" date="2023" name="Genes (Basel)">
        <title>Chromosome-Level Genome Assembly and Circadian Gene Repertoire of the Patagonia Blennie Eleginops maclovinus-The Closest Ancestral Proxy of Antarctic Cryonotothenioids.</title>
        <authorList>
            <person name="Cheng C.C."/>
            <person name="Rivera-Colon A.G."/>
            <person name="Minhas B.F."/>
            <person name="Wilson L."/>
            <person name="Rayamajhi N."/>
            <person name="Vargas-Chacoff L."/>
            <person name="Catchen J.M."/>
        </authorList>
    </citation>
    <scope>NUCLEOTIDE SEQUENCE [LARGE SCALE GENOMIC DNA]</scope>
    <source>
        <strain evidence="1">JMC-PN-2008</strain>
    </source>
</reference>
<proteinExistence type="predicted"/>
<gene>
    <name evidence="1" type="ORF">PBY51_012200</name>
</gene>
<evidence type="ECO:0000313" key="1">
    <source>
        <dbReference type="EMBL" id="KAK5867735.1"/>
    </source>
</evidence>